<dbReference type="NCBIfam" id="TIGR00729">
    <property type="entry name" value="ribonuclease HII"/>
    <property type="match status" value="1"/>
</dbReference>
<comment type="function">
    <text evidence="8">Catalytic subunit of RNase HII, an endonuclease that specifically degrades the RNA of RNA:DNA hybrids. Participates in DNA replication, possibly by mediating the removal of lagging-strand Okazaki fragment RNA primers during DNA replication. Mediates the excision of single ribonucleotides from DNA:RNA duplexes.</text>
</comment>
<dbReference type="InterPro" id="IPR024567">
    <property type="entry name" value="RNase_HII/HIII_dom"/>
</dbReference>
<comment type="similarity">
    <text evidence="3">Belongs to the RNase HII family. Eukaryotic subfamily.</text>
</comment>
<dbReference type="InterPro" id="IPR012337">
    <property type="entry name" value="RNaseH-like_sf"/>
</dbReference>
<evidence type="ECO:0000256" key="6">
    <source>
        <dbReference type="ARBA" id="ARBA00022759"/>
    </source>
</evidence>
<keyword evidence="5 9" id="KW-0479">Metal-binding</keyword>
<dbReference type="InterPro" id="IPR036397">
    <property type="entry name" value="RNaseH_sf"/>
</dbReference>
<comment type="function">
    <text evidence="10">Endonuclease that specifically degrades the RNA of RNA-DNA hybrids.</text>
</comment>
<dbReference type="PROSITE" id="PS51975">
    <property type="entry name" value="RNASE_H_2"/>
    <property type="match status" value="1"/>
</dbReference>
<evidence type="ECO:0000256" key="7">
    <source>
        <dbReference type="ARBA" id="ARBA00022801"/>
    </source>
</evidence>
<organism evidence="12 13">
    <name type="scientific">Clytia hemisphaerica</name>
    <dbReference type="NCBI Taxonomy" id="252671"/>
    <lineage>
        <taxon>Eukaryota</taxon>
        <taxon>Metazoa</taxon>
        <taxon>Cnidaria</taxon>
        <taxon>Hydrozoa</taxon>
        <taxon>Hydroidolina</taxon>
        <taxon>Leptothecata</taxon>
        <taxon>Obeliida</taxon>
        <taxon>Clytiidae</taxon>
        <taxon>Clytia</taxon>
    </lineage>
</organism>
<feature type="domain" description="RNase H type-2" evidence="11">
    <location>
        <begin position="28"/>
        <end position="249"/>
    </location>
</feature>
<dbReference type="GO" id="GO:0003723">
    <property type="term" value="F:RNA binding"/>
    <property type="evidence" value="ECO:0007669"/>
    <property type="project" value="UniProtKB-UniRule"/>
</dbReference>
<proteinExistence type="inferred from homology"/>
<evidence type="ECO:0000256" key="5">
    <source>
        <dbReference type="ARBA" id="ARBA00022723"/>
    </source>
</evidence>
<dbReference type="AlphaFoldDB" id="A0A7M5UZ75"/>
<feature type="binding site" evidence="9">
    <location>
        <position position="34"/>
    </location>
    <ligand>
        <name>a divalent metal cation</name>
        <dbReference type="ChEBI" id="CHEBI:60240"/>
    </ligand>
</feature>
<dbReference type="InterPro" id="IPR004649">
    <property type="entry name" value="RNase_H2_suA"/>
</dbReference>
<dbReference type="Gene3D" id="1.10.10.460">
    <property type="entry name" value="Ribonuclease hii. Domain 2"/>
    <property type="match status" value="1"/>
</dbReference>
<evidence type="ECO:0000256" key="1">
    <source>
        <dbReference type="ARBA" id="ARBA00000077"/>
    </source>
</evidence>
<dbReference type="GeneID" id="136812460"/>
<dbReference type="Pfam" id="PF01351">
    <property type="entry name" value="RNase_HII"/>
    <property type="match status" value="1"/>
</dbReference>
<dbReference type="PANTHER" id="PTHR10954:SF7">
    <property type="entry name" value="RIBONUCLEASE H2 SUBUNIT A"/>
    <property type="match status" value="1"/>
</dbReference>
<dbReference type="GO" id="GO:0046872">
    <property type="term" value="F:metal ion binding"/>
    <property type="evidence" value="ECO:0007669"/>
    <property type="project" value="UniProtKB-KW"/>
</dbReference>
<feature type="binding site" evidence="9">
    <location>
        <position position="142"/>
    </location>
    <ligand>
        <name>a divalent metal cation</name>
        <dbReference type="ChEBI" id="CHEBI:60240"/>
    </ligand>
</feature>
<comment type="cofactor">
    <cofactor evidence="9">
        <name>Mn(2+)</name>
        <dbReference type="ChEBI" id="CHEBI:29035"/>
    </cofactor>
    <cofactor evidence="9">
        <name>Mg(2+)</name>
        <dbReference type="ChEBI" id="CHEBI:18420"/>
    </cofactor>
    <text evidence="9">Manganese or magnesium. Binds 1 divalent metal ion per monomer in the absence of substrate. May bind a second metal ion after substrate binding.</text>
</comment>
<keyword evidence="4 9" id="KW-0540">Nuclease</keyword>
<evidence type="ECO:0000256" key="4">
    <source>
        <dbReference type="ARBA" id="ARBA00022722"/>
    </source>
</evidence>
<dbReference type="SUPFAM" id="SSF53098">
    <property type="entry name" value="Ribonuclease H-like"/>
    <property type="match status" value="1"/>
</dbReference>
<evidence type="ECO:0000313" key="12">
    <source>
        <dbReference type="EnsemblMetazoa" id="CLYHEMP008472.1"/>
    </source>
</evidence>
<dbReference type="FunFam" id="1.10.10.460:FF:000001">
    <property type="entry name" value="Ribonuclease"/>
    <property type="match status" value="1"/>
</dbReference>
<evidence type="ECO:0000256" key="10">
    <source>
        <dbReference type="RuleBase" id="RU003515"/>
    </source>
</evidence>
<comment type="cofactor">
    <cofactor evidence="2">
        <name>Mg(2+)</name>
        <dbReference type="ChEBI" id="CHEBI:18420"/>
    </cofactor>
</comment>
<sequence>MDITEYLEENVETRIFQSPIPESCKNSPCCLGIDEAGRGPVLGPMVYGICYCPISFMEELKELGFADSKTLKKEDRDKLLSVIEQNIENIGWAIKIISPTSLSNDMLRSTKISLNEISHNAAIELTKVTIKDGADIKEMYVDTVGPAQKYQDKLSEIFKSINVTVTPKADSKFPIVSAASICAKVARDQCLEGWKFGEGEFPTEYGCGYTSDSLTQKWLKDVIDPVFGHPQFVRFGWSTCSEMLKKHARDVTWEDDDDEGKPKKKKSSFAITSFYTQEKNNQKVDHCRFFKERNLQQVSSL</sequence>
<dbReference type="GO" id="GO:0032299">
    <property type="term" value="C:ribonuclease H2 complex"/>
    <property type="evidence" value="ECO:0007669"/>
    <property type="project" value="TreeGrafter"/>
</dbReference>
<dbReference type="FunFam" id="3.30.420.10:FF:000016">
    <property type="entry name" value="Ribonuclease"/>
    <property type="match status" value="1"/>
</dbReference>
<evidence type="ECO:0000259" key="11">
    <source>
        <dbReference type="PROSITE" id="PS51975"/>
    </source>
</evidence>
<reference evidence="12" key="1">
    <citation type="submission" date="2021-01" db="UniProtKB">
        <authorList>
            <consortium name="EnsemblMetazoa"/>
        </authorList>
    </citation>
    <scope>IDENTIFICATION</scope>
</reference>
<evidence type="ECO:0000256" key="2">
    <source>
        <dbReference type="ARBA" id="ARBA00001946"/>
    </source>
</evidence>
<dbReference type="EnsemblMetazoa" id="CLYHEMT008472.1">
    <property type="protein sequence ID" value="CLYHEMP008472.1"/>
    <property type="gene ID" value="CLYHEMG008472"/>
</dbReference>
<dbReference type="Proteomes" id="UP000594262">
    <property type="component" value="Unplaced"/>
</dbReference>
<dbReference type="RefSeq" id="XP_066925062.1">
    <property type="nucleotide sequence ID" value="XM_067068961.1"/>
</dbReference>
<accession>A0A7M5UZ75</accession>
<protein>
    <recommendedName>
        <fullName evidence="10">Ribonuclease</fullName>
        <ecNumber evidence="10">3.1.26.4</ecNumber>
    </recommendedName>
</protein>
<keyword evidence="13" id="KW-1185">Reference proteome</keyword>
<feature type="binding site" evidence="9">
    <location>
        <position position="35"/>
    </location>
    <ligand>
        <name>a divalent metal cation</name>
        <dbReference type="ChEBI" id="CHEBI:60240"/>
    </ligand>
</feature>
<dbReference type="OrthoDB" id="7462577at2759"/>
<dbReference type="GO" id="GO:0004523">
    <property type="term" value="F:RNA-DNA hybrid ribonuclease activity"/>
    <property type="evidence" value="ECO:0007669"/>
    <property type="project" value="UniProtKB-UniRule"/>
</dbReference>
<dbReference type="InterPro" id="IPR023160">
    <property type="entry name" value="RNase_HII_hlx-loop-hlx_cap_dom"/>
</dbReference>
<dbReference type="GO" id="GO:0043137">
    <property type="term" value="P:DNA replication, removal of RNA primer"/>
    <property type="evidence" value="ECO:0007669"/>
    <property type="project" value="TreeGrafter"/>
</dbReference>
<evidence type="ECO:0000256" key="3">
    <source>
        <dbReference type="ARBA" id="ARBA00007058"/>
    </source>
</evidence>
<evidence type="ECO:0000313" key="13">
    <source>
        <dbReference type="Proteomes" id="UP000594262"/>
    </source>
</evidence>
<dbReference type="Gene3D" id="3.30.420.10">
    <property type="entry name" value="Ribonuclease H-like superfamily/Ribonuclease H"/>
    <property type="match status" value="1"/>
</dbReference>
<keyword evidence="7 9" id="KW-0378">Hydrolase</keyword>
<evidence type="ECO:0000256" key="8">
    <source>
        <dbReference type="ARBA" id="ARBA00024981"/>
    </source>
</evidence>
<dbReference type="EC" id="3.1.26.4" evidence="10"/>
<dbReference type="InterPro" id="IPR001352">
    <property type="entry name" value="RNase_HII/HIII"/>
</dbReference>
<keyword evidence="6 9" id="KW-0255">Endonuclease</keyword>
<evidence type="ECO:0000256" key="9">
    <source>
        <dbReference type="PROSITE-ProRule" id="PRU01319"/>
    </source>
</evidence>
<dbReference type="CDD" id="cd07181">
    <property type="entry name" value="RNase_HII_eukaryota_like"/>
    <property type="match status" value="1"/>
</dbReference>
<comment type="catalytic activity">
    <reaction evidence="1 9 10">
        <text>Endonucleolytic cleavage to 5'-phosphomonoester.</text>
        <dbReference type="EC" id="3.1.26.4"/>
    </reaction>
</comment>
<dbReference type="PANTHER" id="PTHR10954">
    <property type="entry name" value="RIBONUCLEASE H2 SUBUNIT A"/>
    <property type="match status" value="1"/>
</dbReference>
<name>A0A7M5UZ75_9CNID</name>
<dbReference type="GO" id="GO:0006298">
    <property type="term" value="P:mismatch repair"/>
    <property type="evidence" value="ECO:0007669"/>
    <property type="project" value="TreeGrafter"/>
</dbReference>